<dbReference type="PANTHER" id="PTHR23514">
    <property type="entry name" value="BYPASS OF STOP CODON PROTEIN 6"/>
    <property type="match status" value="1"/>
</dbReference>
<dbReference type="InterPro" id="IPR011701">
    <property type="entry name" value="MFS"/>
</dbReference>
<protein>
    <recommendedName>
        <fullName evidence="9">Major facilitator superfamily (MFS) profile domain-containing protein</fullName>
    </recommendedName>
</protein>
<comment type="caution">
    <text evidence="10">The sequence shown here is derived from an EMBL/GenBank/DDBJ whole genome shotgun (WGS) entry which is preliminary data.</text>
</comment>
<proteinExistence type="inferred from homology"/>
<feature type="transmembrane region" description="Helical" evidence="8">
    <location>
        <begin position="423"/>
        <end position="443"/>
    </location>
</feature>
<organism evidence="10 11">
    <name type="scientific">Moniliophthora roreri</name>
    <name type="common">Frosty pod rot fungus</name>
    <name type="synonym">Monilia roreri</name>
    <dbReference type="NCBI Taxonomy" id="221103"/>
    <lineage>
        <taxon>Eukaryota</taxon>
        <taxon>Fungi</taxon>
        <taxon>Dikarya</taxon>
        <taxon>Basidiomycota</taxon>
        <taxon>Agaricomycotina</taxon>
        <taxon>Agaricomycetes</taxon>
        <taxon>Agaricomycetidae</taxon>
        <taxon>Agaricales</taxon>
        <taxon>Marasmiineae</taxon>
        <taxon>Marasmiaceae</taxon>
        <taxon>Moniliophthora</taxon>
    </lineage>
</organism>
<feature type="transmembrane region" description="Helical" evidence="8">
    <location>
        <begin position="387"/>
        <end position="411"/>
    </location>
</feature>
<keyword evidence="3" id="KW-0813">Transport</keyword>
<feature type="transmembrane region" description="Helical" evidence="8">
    <location>
        <begin position="211"/>
        <end position="233"/>
    </location>
</feature>
<dbReference type="GO" id="GO:0016020">
    <property type="term" value="C:membrane"/>
    <property type="evidence" value="ECO:0007669"/>
    <property type="project" value="TreeGrafter"/>
</dbReference>
<evidence type="ECO:0000259" key="9">
    <source>
        <dbReference type="PROSITE" id="PS50850"/>
    </source>
</evidence>
<dbReference type="PANTHER" id="PTHR23514:SF3">
    <property type="entry name" value="BYPASS OF STOP CODON PROTEIN 6"/>
    <property type="match status" value="1"/>
</dbReference>
<dbReference type="EMBL" id="LATX01002479">
    <property type="protein sequence ID" value="KTB28413.1"/>
    <property type="molecule type" value="Genomic_DNA"/>
</dbReference>
<keyword evidence="4 8" id="KW-0812">Transmembrane</keyword>
<accession>A0A0W0EWG0</accession>
<dbReference type="Gene3D" id="1.20.1250.20">
    <property type="entry name" value="MFS general substrate transporter like domains"/>
    <property type="match status" value="2"/>
</dbReference>
<evidence type="ECO:0000256" key="4">
    <source>
        <dbReference type="ARBA" id="ARBA00022692"/>
    </source>
</evidence>
<feature type="transmembrane region" description="Helical" evidence="8">
    <location>
        <begin position="146"/>
        <end position="164"/>
    </location>
</feature>
<dbReference type="GO" id="GO:0022857">
    <property type="term" value="F:transmembrane transporter activity"/>
    <property type="evidence" value="ECO:0007669"/>
    <property type="project" value="InterPro"/>
</dbReference>
<evidence type="ECO:0000256" key="3">
    <source>
        <dbReference type="ARBA" id="ARBA00022448"/>
    </source>
</evidence>
<comment type="subcellular location">
    <subcellularLocation>
        <location evidence="1">Endomembrane system</location>
        <topology evidence="1">Multi-pass membrane protein</topology>
    </subcellularLocation>
</comment>
<dbReference type="AlphaFoldDB" id="A0A0W0EWG0"/>
<dbReference type="Pfam" id="PF07690">
    <property type="entry name" value="MFS_1"/>
    <property type="match status" value="1"/>
</dbReference>
<dbReference type="SUPFAM" id="SSF103473">
    <property type="entry name" value="MFS general substrate transporter"/>
    <property type="match status" value="1"/>
</dbReference>
<feature type="transmembrane region" description="Helical" evidence="8">
    <location>
        <begin position="334"/>
        <end position="352"/>
    </location>
</feature>
<dbReference type="PROSITE" id="PS50850">
    <property type="entry name" value="MFS"/>
    <property type="match status" value="1"/>
</dbReference>
<keyword evidence="6 8" id="KW-0472">Membrane</keyword>
<evidence type="ECO:0000256" key="5">
    <source>
        <dbReference type="ARBA" id="ARBA00022989"/>
    </source>
</evidence>
<evidence type="ECO:0000256" key="7">
    <source>
        <dbReference type="SAM" id="MobiDB-lite"/>
    </source>
</evidence>
<feature type="transmembrane region" description="Helical" evidence="8">
    <location>
        <begin position="185"/>
        <end position="205"/>
    </location>
</feature>
<dbReference type="InterPro" id="IPR051788">
    <property type="entry name" value="MFS_Transporter"/>
</dbReference>
<feature type="transmembrane region" description="Helical" evidence="8">
    <location>
        <begin position="95"/>
        <end position="115"/>
    </location>
</feature>
<evidence type="ECO:0000256" key="6">
    <source>
        <dbReference type="ARBA" id="ARBA00023136"/>
    </source>
</evidence>
<evidence type="ECO:0000256" key="1">
    <source>
        <dbReference type="ARBA" id="ARBA00004127"/>
    </source>
</evidence>
<feature type="region of interest" description="Disordered" evidence="7">
    <location>
        <begin position="1"/>
        <end position="50"/>
    </location>
</feature>
<keyword evidence="5 8" id="KW-1133">Transmembrane helix</keyword>
<sequence>MQHSQPAIELEPLPQRRSDHSIKQVTRAESRKSSSSHLQQRTDEGSVAPKSKQQIWKARFQLASLFWALFLAGWNDATTGPLLPKFQEVYNVDDTVVSLIFIFACLGFVGGSAINIPLSTKYGFGTMVTAGASLQVIAYTLQSPALPFPVFVMAYAINGFGIAIQDAQANGFVAAIKENTETKMGILHAIYGVGALCAPLVATQFAQLEHWSFHFLFSLGFAVINVAALVLTFRFKSQDDCLAEIGQQPGEKGTSEHSSFRQILGQRNVHLMAFFIMVYVGVEVTIGGWIVTFIIRERQGGPSSGYISSGFFGGLALGRVALLWFNALVGERNVMFIYATLAIGLELVVWLVPSLIGGGVAISLVGFLLGPMYPITINHAGRVLPRWILTGAIGWIAGFGQAGSAVIPFVTGTLAGKYGIRSLQPFLVSMMAAMTILWALVAYPSLRKKD</sequence>
<dbReference type="eggNOG" id="ENOG502QU6M">
    <property type="taxonomic scope" value="Eukaryota"/>
</dbReference>
<name>A0A0W0EWG0_MONRR</name>
<dbReference type="InterPro" id="IPR020846">
    <property type="entry name" value="MFS_dom"/>
</dbReference>
<evidence type="ECO:0000256" key="2">
    <source>
        <dbReference type="ARBA" id="ARBA00008335"/>
    </source>
</evidence>
<dbReference type="GO" id="GO:0012505">
    <property type="term" value="C:endomembrane system"/>
    <property type="evidence" value="ECO:0007669"/>
    <property type="project" value="UniProtKB-SubCell"/>
</dbReference>
<feature type="compositionally biased region" description="Basic and acidic residues" evidence="7">
    <location>
        <begin position="14"/>
        <end position="32"/>
    </location>
</feature>
<evidence type="ECO:0000313" key="10">
    <source>
        <dbReference type="EMBL" id="KTB28413.1"/>
    </source>
</evidence>
<gene>
    <name evidence="10" type="ORF">WG66_19010</name>
</gene>
<feature type="transmembrane region" description="Helical" evidence="8">
    <location>
        <begin position="307"/>
        <end position="327"/>
    </location>
</feature>
<evidence type="ECO:0000256" key="8">
    <source>
        <dbReference type="SAM" id="Phobius"/>
    </source>
</evidence>
<dbReference type="Proteomes" id="UP000054988">
    <property type="component" value="Unassembled WGS sequence"/>
</dbReference>
<feature type="domain" description="Major facilitator superfamily (MFS) profile" evidence="9">
    <location>
        <begin position="61"/>
        <end position="447"/>
    </location>
</feature>
<evidence type="ECO:0000313" key="11">
    <source>
        <dbReference type="Proteomes" id="UP000054988"/>
    </source>
</evidence>
<dbReference type="FunFam" id="1.20.1250.20:FF:000286">
    <property type="entry name" value="MFS efflux transporter"/>
    <property type="match status" value="1"/>
</dbReference>
<feature type="transmembrane region" description="Helical" evidence="8">
    <location>
        <begin position="271"/>
        <end position="295"/>
    </location>
</feature>
<comment type="similarity">
    <text evidence="2">Belongs to the major facilitator superfamily.</text>
</comment>
<dbReference type="InterPro" id="IPR036259">
    <property type="entry name" value="MFS_trans_sf"/>
</dbReference>
<reference evidence="10 11" key="1">
    <citation type="submission" date="2015-12" db="EMBL/GenBank/DDBJ databases">
        <title>Draft genome sequence of Moniliophthora roreri, the causal agent of frosty pod rot of cacao.</title>
        <authorList>
            <person name="Aime M.C."/>
            <person name="Diaz-Valderrama J.R."/>
            <person name="Kijpornyongpan T."/>
            <person name="Phillips-Mora W."/>
        </authorList>
    </citation>
    <scope>NUCLEOTIDE SEQUENCE [LARGE SCALE GENOMIC DNA]</scope>
    <source>
        <strain evidence="10 11">MCA 2952</strain>
    </source>
</reference>
<feature type="transmembrane region" description="Helical" evidence="8">
    <location>
        <begin position="358"/>
        <end position="375"/>
    </location>
</feature>